<sequence length="108" mass="10865">MPALLTSASTMMCPHGGTVTAVPGQSQTTASSPVLRMSDTCTIAGCPFVIGTVASPCVTVQWVQACTKVKAGGDFALNEASVGLCLAATQAPQGTVLIQNTQPLVEGL</sequence>
<name>A0A9J7BG38_9BACT</name>
<dbReference type="EMBL" id="CP093313">
    <property type="protein sequence ID" value="UWZ81744.1"/>
    <property type="molecule type" value="Genomic_DNA"/>
</dbReference>
<reference evidence="1" key="1">
    <citation type="submission" date="2021-04" db="EMBL/GenBank/DDBJ databases">
        <title>Phylogenetic analysis of Acidobacteriaceae.</title>
        <authorList>
            <person name="Qiu L."/>
            <person name="Zhang Q."/>
        </authorList>
    </citation>
    <scope>NUCLEOTIDE SEQUENCE</scope>
    <source>
        <strain evidence="1">DSM 25168</strain>
    </source>
</reference>
<protein>
    <recommendedName>
        <fullName evidence="3">DUF4280 domain-containing protein</fullName>
    </recommendedName>
</protein>
<evidence type="ECO:0000313" key="1">
    <source>
        <dbReference type="EMBL" id="UWZ81744.1"/>
    </source>
</evidence>
<proteinExistence type="predicted"/>
<accession>A0A9J7BG38</accession>
<evidence type="ECO:0000313" key="2">
    <source>
        <dbReference type="Proteomes" id="UP001059380"/>
    </source>
</evidence>
<dbReference type="KEGG" id="orp:MOP44_14235"/>
<keyword evidence="2" id="KW-1185">Reference proteome</keyword>
<dbReference type="Proteomes" id="UP001059380">
    <property type="component" value="Chromosome"/>
</dbReference>
<evidence type="ECO:0008006" key="3">
    <source>
        <dbReference type="Google" id="ProtNLM"/>
    </source>
</evidence>
<gene>
    <name evidence="1" type="ORF">MOP44_14235</name>
</gene>
<organism evidence="1 2">
    <name type="scientific">Occallatibacter riparius</name>
    <dbReference type="NCBI Taxonomy" id="1002689"/>
    <lineage>
        <taxon>Bacteria</taxon>
        <taxon>Pseudomonadati</taxon>
        <taxon>Acidobacteriota</taxon>
        <taxon>Terriglobia</taxon>
        <taxon>Terriglobales</taxon>
        <taxon>Acidobacteriaceae</taxon>
        <taxon>Occallatibacter</taxon>
    </lineage>
</organism>
<dbReference type="AlphaFoldDB" id="A0A9J7BG38"/>
<dbReference type="RefSeq" id="WP_260790618.1">
    <property type="nucleotide sequence ID" value="NZ_CP093313.1"/>
</dbReference>